<feature type="compositionally biased region" description="Basic and acidic residues" evidence="1">
    <location>
        <begin position="187"/>
        <end position="197"/>
    </location>
</feature>
<sequence>MQPATLRRHTQRGTYEVAALAGVFRECFLAHVSYVDDGLPQCLPMIALFEELPDGEAAVYLHGHPTSRLIELVRHSVAEGDEKEPRQPVRVCIAATKVDGLVASSAPNGHTFNYRSAVVHGSCSLVTDREQKREIMRNVTNHIIAGRWEQVNPVASLQVSLVTVVRVSVERGSLKTRRGVPGIQPRNVEKDGPDREEPAWTGVIPLYERLEAPVASGLTDNAVVPGEMLRFIDERNERQRGYALEAAKQ</sequence>
<evidence type="ECO:0000313" key="3">
    <source>
        <dbReference type="Proteomes" id="UP000184188"/>
    </source>
</evidence>
<dbReference type="Proteomes" id="UP000184188">
    <property type="component" value="Unassembled WGS sequence"/>
</dbReference>
<name>A0A1L9STJ4_9EURO</name>
<proteinExistence type="predicted"/>
<dbReference type="AlphaFoldDB" id="A0A1L9STJ4"/>
<dbReference type="InterPro" id="IPR012349">
    <property type="entry name" value="Split_barrel_FMN-bd"/>
</dbReference>
<dbReference type="SUPFAM" id="SSF50475">
    <property type="entry name" value="FMN-binding split barrel"/>
    <property type="match status" value="1"/>
</dbReference>
<accession>A0A1L9STJ4</accession>
<dbReference type="VEuPathDB" id="FungiDB:ASPZODRAFT_139700"/>
<dbReference type="PANTHER" id="PTHR34071:SF2">
    <property type="entry name" value="FLAVIN-NUCLEOTIDE-BINDING PROTEIN"/>
    <property type="match status" value="1"/>
</dbReference>
<organism evidence="2 3">
    <name type="scientific">Penicilliopsis zonata CBS 506.65</name>
    <dbReference type="NCBI Taxonomy" id="1073090"/>
    <lineage>
        <taxon>Eukaryota</taxon>
        <taxon>Fungi</taxon>
        <taxon>Dikarya</taxon>
        <taxon>Ascomycota</taxon>
        <taxon>Pezizomycotina</taxon>
        <taxon>Eurotiomycetes</taxon>
        <taxon>Eurotiomycetidae</taxon>
        <taxon>Eurotiales</taxon>
        <taxon>Aspergillaceae</taxon>
        <taxon>Penicilliopsis</taxon>
    </lineage>
</organism>
<evidence type="ECO:0000256" key="1">
    <source>
        <dbReference type="SAM" id="MobiDB-lite"/>
    </source>
</evidence>
<keyword evidence="3" id="KW-1185">Reference proteome</keyword>
<evidence type="ECO:0008006" key="4">
    <source>
        <dbReference type="Google" id="ProtNLM"/>
    </source>
</evidence>
<dbReference type="GeneID" id="34611049"/>
<feature type="region of interest" description="Disordered" evidence="1">
    <location>
        <begin position="178"/>
        <end position="197"/>
    </location>
</feature>
<dbReference type="Gene3D" id="2.30.110.10">
    <property type="entry name" value="Electron Transport, Fmn-binding Protein, Chain A"/>
    <property type="match status" value="1"/>
</dbReference>
<evidence type="ECO:0000313" key="2">
    <source>
        <dbReference type="EMBL" id="OJJ50403.1"/>
    </source>
</evidence>
<dbReference type="PANTHER" id="PTHR34071">
    <property type="entry name" value="5-NITROIMIDAZOLE ANTIBIOTICS RESISTANCE PROTEIN, NIMA-FAMILY-RELATED PROTEIN-RELATED"/>
    <property type="match status" value="1"/>
</dbReference>
<gene>
    <name evidence="2" type="ORF">ASPZODRAFT_139700</name>
</gene>
<dbReference type="STRING" id="1073090.A0A1L9STJ4"/>
<dbReference type="InterPro" id="IPR024747">
    <property type="entry name" value="Pyridox_Oxase-rel"/>
</dbReference>
<dbReference type="RefSeq" id="XP_022584913.1">
    <property type="nucleotide sequence ID" value="XM_022724584.1"/>
</dbReference>
<reference evidence="3" key="1">
    <citation type="journal article" date="2017" name="Genome Biol.">
        <title>Comparative genomics reveals high biological diversity and specific adaptations in the industrially and medically important fungal genus Aspergillus.</title>
        <authorList>
            <person name="de Vries R.P."/>
            <person name="Riley R."/>
            <person name="Wiebenga A."/>
            <person name="Aguilar-Osorio G."/>
            <person name="Amillis S."/>
            <person name="Uchima C.A."/>
            <person name="Anderluh G."/>
            <person name="Asadollahi M."/>
            <person name="Askin M."/>
            <person name="Barry K."/>
            <person name="Battaglia E."/>
            <person name="Bayram O."/>
            <person name="Benocci T."/>
            <person name="Braus-Stromeyer S.A."/>
            <person name="Caldana C."/>
            <person name="Canovas D."/>
            <person name="Cerqueira G.C."/>
            <person name="Chen F."/>
            <person name="Chen W."/>
            <person name="Choi C."/>
            <person name="Clum A."/>
            <person name="Dos Santos R.A."/>
            <person name="Damasio A.R."/>
            <person name="Diallinas G."/>
            <person name="Emri T."/>
            <person name="Fekete E."/>
            <person name="Flipphi M."/>
            <person name="Freyberg S."/>
            <person name="Gallo A."/>
            <person name="Gournas C."/>
            <person name="Habgood R."/>
            <person name="Hainaut M."/>
            <person name="Harispe M.L."/>
            <person name="Henrissat B."/>
            <person name="Hilden K.S."/>
            <person name="Hope R."/>
            <person name="Hossain A."/>
            <person name="Karabika E."/>
            <person name="Karaffa L."/>
            <person name="Karanyi Z."/>
            <person name="Krasevec N."/>
            <person name="Kuo A."/>
            <person name="Kusch H."/>
            <person name="LaButti K."/>
            <person name="Lagendijk E.L."/>
            <person name="Lapidus A."/>
            <person name="Levasseur A."/>
            <person name="Lindquist E."/>
            <person name="Lipzen A."/>
            <person name="Logrieco A.F."/>
            <person name="MacCabe A."/>
            <person name="Maekelae M.R."/>
            <person name="Malavazi I."/>
            <person name="Melin P."/>
            <person name="Meyer V."/>
            <person name="Mielnichuk N."/>
            <person name="Miskei M."/>
            <person name="Molnar A.P."/>
            <person name="Mule G."/>
            <person name="Ngan C.Y."/>
            <person name="Orejas M."/>
            <person name="Orosz E."/>
            <person name="Ouedraogo J.P."/>
            <person name="Overkamp K.M."/>
            <person name="Park H.-S."/>
            <person name="Perrone G."/>
            <person name="Piumi F."/>
            <person name="Punt P.J."/>
            <person name="Ram A.F."/>
            <person name="Ramon A."/>
            <person name="Rauscher S."/>
            <person name="Record E."/>
            <person name="Riano-Pachon D.M."/>
            <person name="Robert V."/>
            <person name="Roehrig J."/>
            <person name="Ruller R."/>
            <person name="Salamov A."/>
            <person name="Salih N.S."/>
            <person name="Samson R.A."/>
            <person name="Sandor E."/>
            <person name="Sanguinetti M."/>
            <person name="Schuetze T."/>
            <person name="Sepcic K."/>
            <person name="Shelest E."/>
            <person name="Sherlock G."/>
            <person name="Sophianopoulou V."/>
            <person name="Squina F.M."/>
            <person name="Sun H."/>
            <person name="Susca A."/>
            <person name="Todd R.B."/>
            <person name="Tsang A."/>
            <person name="Unkles S.E."/>
            <person name="van de Wiele N."/>
            <person name="van Rossen-Uffink D."/>
            <person name="Oliveira J.V."/>
            <person name="Vesth T.C."/>
            <person name="Visser J."/>
            <person name="Yu J.-H."/>
            <person name="Zhou M."/>
            <person name="Andersen M.R."/>
            <person name="Archer D.B."/>
            <person name="Baker S.E."/>
            <person name="Benoit I."/>
            <person name="Brakhage A.A."/>
            <person name="Braus G.H."/>
            <person name="Fischer R."/>
            <person name="Frisvad J.C."/>
            <person name="Goldman G.H."/>
            <person name="Houbraken J."/>
            <person name="Oakley B."/>
            <person name="Pocsi I."/>
            <person name="Scazzocchio C."/>
            <person name="Seiboth B."/>
            <person name="vanKuyk P.A."/>
            <person name="Wortman J."/>
            <person name="Dyer P.S."/>
            <person name="Grigoriev I.V."/>
        </authorList>
    </citation>
    <scope>NUCLEOTIDE SEQUENCE [LARGE SCALE GENOMIC DNA]</scope>
    <source>
        <strain evidence="3">CBS 506.65</strain>
    </source>
</reference>
<dbReference type="Pfam" id="PF12900">
    <property type="entry name" value="Pyridox_ox_2"/>
    <property type="match status" value="1"/>
</dbReference>
<dbReference type="EMBL" id="KV878337">
    <property type="protein sequence ID" value="OJJ50403.1"/>
    <property type="molecule type" value="Genomic_DNA"/>
</dbReference>
<dbReference type="OrthoDB" id="444432at2759"/>
<protein>
    <recommendedName>
        <fullName evidence="4">Flavin-nucleotide-binding protein</fullName>
    </recommendedName>
</protein>